<dbReference type="Gene3D" id="3.40.720.10">
    <property type="entry name" value="Alkaline Phosphatase, subunit A"/>
    <property type="match status" value="1"/>
</dbReference>
<dbReference type="CDD" id="cd16021">
    <property type="entry name" value="ALP_like"/>
    <property type="match status" value="1"/>
</dbReference>
<proteinExistence type="predicted"/>
<dbReference type="PANTHER" id="PTHR10974:SF1">
    <property type="entry name" value="FI08016P-RELATED"/>
    <property type="match status" value="1"/>
</dbReference>
<dbReference type="Pfam" id="PF02995">
    <property type="entry name" value="DUF229"/>
    <property type="match status" value="1"/>
</dbReference>
<reference evidence="1" key="1">
    <citation type="journal article" date="2020" name="J. Eukaryot. Microbiol.">
        <title>De novo Sequencing, Assembly and Annotation of the Transcriptome for the Free-Living Testate Amoeba Arcella intermedia.</title>
        <authorList>
            <person name="Ribeiro G.M."/>
            <person name="Porfirio-Sousa A.L."/>
            <person name="Maurer-Alcala X.X."/>
            <person name="Katz L.A."/>
            <person name="Lahr D.J.G."/>
        </authorList>
    </citation>
    <scope>NUCLEOTIDE SEQUENCE</scope>
</reference>
<dbReference type="PANTHER" id="PTHR10974">
    <property type="entry name" value="FI08016P-RELATED"/>
    <property type="match status" value="1"/>
</dbReference>
<organism evidence="1">
    <name type="scientific">Arcella intermedia</name>
    <dbReference type="NCBI Taxonomy" id="1963864"/>
    <lineage>
        <taxon>Eukaryota</taxon>
        <taxon>Amoebozoa</taxon>
        <taxon>Tubulinea</taxon>
        <taxon>Elardia</taxon>
        <taxon>Arcellinida</taxon>
        <taxon>Sphaerothecina</taxon>
        <taxon>Arcellidae</taxon>
        <taxon>Arcella</taxon>
    </lineage>
</organism>
<sequence length="439" mass="50174">MSHANYIRAFPKTMAYLKSFYNKSGTFFELNGYTIVGDGTTQNLGGILFGHMESQLYEARNRMKGAKTVDDWPWVWHNASSQGYLTGYYEDEPDLGAFTLRLKGFKNNPTHYYMSPFWRNQRRKVTFSRSGQWDWERQLDFALDVFDTYPDLPIFSVAFTKVTHNDCLSFANKLDELVLERFKRIYESPYFDDTLIFLFGDHGPRYGVTRVTLQGKLEERLPGMIIKVPTWIAQDHPEMLENFRNNQNVLTTPFDIYHTLQHAISFPQAPPPSTFRSSLFEFISPNRTCAQASVGEHWCTCTSRSPAPINDIVKDGAKQLVDRINKKIDLHGEDLCLPVELKQIMTAEVSLYSDELLSFSGSGDADGRRPKFGAVNKTQTYQIQFEVAPGGGIFEGDFRATHTKLGVNLEVGENFSRLNAYGQLPCNPKPIVREYCVCK</sequence>
<accession>A0A6B2L401</accession>
<dbReference type="AlphaFoldDB" id="A0A6B2L401"/>
<protein>
    <recommendedName>
        <fullName evidence="2">Sulfatase N-terminal domain-containing protein</fullName>
    </recommendedName>
</protein>
<evidence type="ECO:0008006" key="2">
    <source>
        <dbReference type="Google" id="ProtNLM"/>
    </source>
</evidence>
<dbReference type="GO" id="GO:0005615">
    <property type="term" value="C:extracellular space"/>
    <property type="evidence" value="ECO:0007669"/>
    <property type="project" value="TreeGrafter"/>
</dbReference>
<name>A0A6B2L401_9EUKA</name>
<dbReference type="EMBL" id="GIBP01002710">
    <property type="protein sequence ID" value="NDV31679.1"/>
    <property type="molecule type" value="Transcribed_RNA"/>
</dbReference>
<dbReference type="FunFam" id="3.40.720.10:FF:000017">
    <property type="entry name" value="Predicted protein"/>
    <property type="match status" value="1"/>
</dbReference>
<dbReference type="InterPro" id="IPR017850">
    <property type="entry name" value="Alkaline_phosphatase_core_sf"/>
</dbReference>
<dbReference type="InterPro" id="IPR004245">
    <property type="entry name" value="DUF229"/>
</dbReference>
<evidence type="ECO:0000313" key="1">
    <source>
        <dbReference type="EMBL" id="NDV31679.1"/>
    </source>
</evidence>
<dbReference type="SUPFAM" id="SSF53649">
    <property type="entry name" value="Alkaline phosphatase-like"/>
    <property type="match status" value="1"/>
</dbReference>